<feature type="transmembrane region" description="Helical" evidence="1">
    <location>
        <begin position="6"/>
        <end position="27"/>
    </location>
</feature>
<reference evidence="2 3" key="1">
    <citation type="submission" date="2014-07" db="EMBL/GenBank/DDBJ databases">
        <title>Methanogenic archaea and the global carbon cycle.</title>
        <authorList>
            <person name="Henriksen J.R."/>
            <person name="Luke J."/>
            <person name="Reinhart S."/>
            <person name="Benedict M.N."/>
            <person name="Youngblut N.D."/>
            <person name="Metcalf M.E."/>
            <person name="Whitaker R.J."/>
            <person name="Metcalf W.W."/>
        </authorList>
    </citation>
    <scope>NUCLEOTIDE SEQUENCE [LARGE SCALE GENOMIC DNA]</scope>
    <source>
        <strain evidence="2 3">WWM610</strain>
    </source>
</reference>
<keyword evidence="1" id="KW-0472">Membrane</keyword>
<dbReference type="Proteomes" id="UP000033058">
    <property type="component" value="Chromosome"/>
</dbReference>
<dbReference type="GeneID" id="24849949"/>
<organism evidence="2 3">
    <name type="scientific">Methanosarcina mazei WWM610</name>
    <dbReference type="NCBI Taxonomy" id="1434117"/>
    <lineage>
        <taxon>Archaea</taxon>
        <taxon>Methanobacteriati</taxon>
        <taxon>Methanobacteriota</taxon>
        <taxon>Stenosarchaea group</taxon>
        <taxon>Methanomicrobia</taxon>
        <taxon>Methanosarcinales</taxon>
        <taxon>Methanosarcinaceae</taxon>
        <taxon>Methanosarcina</taxon>
    </lineage>
</organism>
<gene>
    <name evidence="2" type="ORF">MSMAW_0347</name>
</gene>
<accession>A0A0E3PUR5</accession>
<dbReference type="RefSeq" id="WP_048037640.1">
    <property type="nucleotide sequence ID" value="NZ_CP009509.1"/>
</dbReference>
<evidence type="ECO:0000313" key="2">
    <source>
        <dbReference type="EMBL" id="AKB39338.1"/>
    </source>
</evidence>
<evidence type="ECO:0000313" key="3">
    <source>
        <dbReference type="Proteomes" id="UP000033058"/>
    </source>
</evidence>
<dbReference type="PATRIC" id="fig|1434117.4.peg.421"/>
<keyword evidence="1" id="KW-0812">Transmembrane</keyword>
<name>A0A0E3PUR5_METMZ</name>
<proteinExistence type="predicted"/>
<keyword evidence="1" id="KW-1133">Transmembrane helix</keyword>
<dbReference type="EMBL" id="CP009509">
    <property type="protein sequence ID" value="AKB39338.1"/>
    <property type="molecule type" value="Genomic_DNA"/>
</dbReference>
<sequence length="257" mass="29786">MKKKYIFLIISLTLILVVGLYFVEMNLREWRSDYRRSHYYYEVEIKGLSGRGATGTTEILVPIPATNDGEFVITPSQKEPSILKNLLQEYILHTPESRRRGPYFENTTEALDNNSINGNWTTFIAETEEGYMLGFKTNDSILKDILFRKNVVVEYIDIFDPINKNGPILYPAVNISNTSLIAYGDQVKYEANPTYESYVYMSNNVEVGIIHFEITLEGYNDPMEWPKRYRGSYLNYLVMDTSDRGKIEARVVLNQDF</sequence>
<evidence type="ECO:0000256" key="1">
    <source>
        <dbReference type="SAM" id="Phobius"/>
    </source>
</evidence>
<protein>
    <submittedName>
        <fullName evidence="2">Uncharacterized protein</fullName>
    </submittedName>
</protein>
<dbReference type="HOGENOM" id="CLU_074998_0_0_2"/>
<dbReference type="AlphaFoldDB" id="A0A0E3PUR5"/>